<reference evidence="1 2" key="1">
    <citation type="submission" date="2017-12" db="EMBL/GenBank/DDBJ databases">
        <title>Anaerobic carbon monoxide metabolism by Pleomorphomonas carboxyditropha sp. nov., a new mesophilic hydrogenogenic carboxidotroph.</title>
        <authorList>
            <person name="Esquivel-Elizondo S."/>
            <person name="Krajmalnik-Brown R."/>
        </authorList>
    </citation>
    <scope>NUCLEOTIDE SEQUENCE [LARGE SCALE GENOMIC DNA]</scope>
    <source>
        <strain evidence="1 2">R5-392</strain>
    </source>
</reference>
<keyword evidence="2" id="KW-1185">Reference proteome</keyword>
<gene>
    <name evidence="1" type="ORF">CXZ10_15390</name>
</gene>
<protein>
    <recommendedName>
        <fullName evidence="3">Transcriptional regulator</fullName>
    </recommendedName>
</protein>
<proteinExistence type="predicted"/>
<organism evidence="1 2">
    <name type="scientific">Pleomorphomonas diazotrophica</name>
    <dbReference type="NCBI Taxonomy" id="1166257"/>
    <lineage>
        <taxon>Bacteria</taxon>
        <taxon>Pseudomonadati</taxon>
        <taxon>Pseudomonadota</taxon>
        <taxon>Alphaproteobacteria</taxon>
        <taxon>Hyphomicrobiales</taxon>
        <taxon>Pleomorphomonadaceae</taxon>
        <taxon>Pleomorphomonas</taxon>
    </lineage>
</organism>
<evidence type="ECO:0000313" key="2">
    <source>
        <dbReference type="Proteomes" id="UP000233491"/>
    </source>
</evidence>
<evidence type="ECO:0008006" key="3">
    <source>
        <dbReference type="Google" id="ProtNLM"/>
    </source>
</evidence>
<sequence>MNPITALLSRIECYCAARGISESTFGRYVVNDGKFVARIRSGGSMTLKTLERVEAVVGPAPDPGGRPPRPPGPP</sequence>
<name>A0A2N3LUX5_9HYPH</name>
<dbReference type="EMBL" id="PJNW01000012">
    <property type="protein sequence ID" value="PKR88399.1"/>
    <property type="molecule type" value="Genomic_DNA"/>
</dbReference>
<evidence type="ECO:0000313" key="1">
    <source>
        <dbReference type="EMBL" id="PKR88399.1"/>
    </source>
</evidence>
<comment type="caution">
    <text evidence="1">The sequence shown here is derived from an EMBL/GenBank/DDBJ whole genome shotgun (WGS) entry which is preliminary data.</text>
</comment>
<accession>A0A2N3LUX5</accession>
<dbReference type="AlphaFoldDB" id="A0A2N3LUX5"/>
<dbReference type="Proteomes" id="UP000233491">
    <property type="component" value="Unassembled WGS sequence"/>
</dbReference>